<organism evidence="1 2">
    <name type="scientific">Nicotiana tabacum</name>
    <name type="common">Common tobacco</name>
    <dbReference type="NCBI Taxonomy" id="4097"/>
    <lineage>
        <taxon>Eukaryota</taxon>
        <taxon>Viridiplantae</taxon>
        <taxon>Streptophyta</taxon>
        <taxon>Embryophyta</taxon>
        <taxon>Tracheophyta</taxon>
        <taxon>Spermatophyta</taxon>
        <taxon>Magnoliopsida</taxon>
        <taxon>eudicotyledons</taxon>
        <taxon>Gunneridae</taxon>
        <taxon>Pentapetalae</taxon>
        <taxon>asterids</taxon>
        <taxon>lamiids</taxon>
        <taxon>Solanales</taxon>
        <taxon>Solanaceae</taxon>
        <taxon>Nicotianoideae</taxon>
        <taxon>Nicotianeae</taxon>
        <taxon>Nicotiana</taxon>
    </lineage>
</organism>
<proteinExistence type="predicted"/>
<evidence type="ECO:0000313" key="1">
    <source>
        <dbReference type="Proteomes" id="UP000790787"/>
    </source>
</evidence>
<sequence length="113" mass="12782">MAMGAWSSGDASVMWTATADCIRETTREVLGVLKGYSSGRRGDWWWNNMVQGKVKERKATYLKLVESTNEEQMRANRKRCKKARKETKLAVTEAKTAAFSRLYEELGVKGGDK</sequence>
<name>A0AC58TN51_TOBAC</name>
<dbReference type="RefSeq" id="XP_075098650.1">
    <property type="nucleotide sequence ID" value="XM_075242549.1"/>
</dbReference>
<protein>
    <submittedName>
        <fullName evidence="2">Uncharacterized protein LOC142175544</fullName>
    </submittedName>
</protein>
<dbReference type="Proteomes" id="UP000790787">
    <property type="component" value="Chromosome 21"/>
</dbReference>
<keyword evidence="1" id="KW-1185">Reference proteome</keyword>
<gene>
    <name evidence="2" type="primary">LOC142175544</name>
</gene>
<reference evidence="1" key="1">
    <citation type="journal article" date="2014" name="Nat. Commun.">
        <title>The tobacco genome sequence and its comparison with those of tomato and potato.</title>
        <authorList>
            <person name="Sierro N."/>
            <person name="Battey J.N."/>
            <person name="Ouadi S."/>
            <person name="Bakaher N."/>
            <person name="Bovet L."/>
            <person name="Willig A."/>
            <person name="Goepfert S."/>
            <person name="Peitsch M.C."/>
            <person name="Ivanov N.V."/>
        </authorList>
    </citation>
    <scope>NUCLEOTIDE SEQUENCE [LARGE SCALE GENOMIC DNA]</scope>
</reference>
<reference evidence="2" key="2">
    <citation type="submission" date="2025-08" db="UniProtKB">
        <authorList>
            <consortium name="RefSeq"/>
        </authorList>
    </citation>
    <scope>IDENTIFICATION</scope>
    <source>
        <tissue evidence="2">Leaf</tissue>
    </source>
</reference>
<accession>A0AC58TN51</accession>
<evidence type="ECO:0000313" key="2">
    <source>
        <dbReference type="RefSeq" id="XP_075098650.1"/>
    </source>
</evidence>